<evidence type="ECO:0000313" key="2">
    <source>
        <dbReference type="Proteomes" id="UP000309561"/>
    </source>
</evidence>
<evidence type="ECO:0000313" key="1">
    <source>
        <dbReference type="EMBL" id="TKI69077.1"/>
    </source>
</evidence>
<dbReference type="Proteomes" id="UP000309561">
    <property type="component" value="Unassembled WGS sequence"/>
</dbReference>
<proteinExistence type="predicted"/>
<keyword evidence="2" id="KW-1185">Reference proteome</keyword>
<dbReference type="EMBL" id="SZPX01000006">
    <property type="protein sequence ID" value="TKI69077.1"/>
    <property type="molecule type" value="Genomic_DNA"/>
</dbReference>
<reference evidence="1 2" key="1">
    <citation type="submission" date="2019-04" db="EMBL/GenBank/DDBJ databases">
        <title>Sulfurimonas crateris sp. nov. a facultative anaerobic sulfur-oxidizing chemolithautotrophic bacterium isolated from a terrestrial mud vulcano.</title>
        <authorList>
            <person name="Ratnikova N.M."/>
            <person name="Slobodkin A.I."/>
            <person name="Merkel A.Y."/>
            <person name="Novikov A."/>
            <person name="Bonch-Osmolovskaya E.A."/>
            <person name="Slobodkina G.B."/>
        </authorList>
    </citation>
    <scope>NUCLEOTIDE SEQUENCE [LARGE SCALE GENOMIC DNA]</scope>
    <source>
        <strain evidence="1 2">SN118</strain>
    </source>
</reference>
<dbReference type="RefSeq" id="WP_137014444.1">
    <property type="nucleotide sequence ID" value="NZ_SZPX01000006.1"/>
</dbReference>
<sequence length="82" mass="10024">MTFKDLEFMLELNGVMRKDVDYILDFSRKNGIDVEQIDDELNKMGYERIIENELESSWDDEDDEYEHVEKFSHRNKYSDDYE</sequence>
<dbReference type="OrthoDB" id="5334794at2"/>
<organism evidence="1 2">
    <name type="scientific">Sulfurimonas crateris</name>
    <dbReference type="NCBI Taxonomy" id="2574727"/>
    <lineage>
        <taxon>Bacteria</taxon>
        <taxon>Pseudomonadati</taxon>
        <taxon>Campylobacterota</taxon>
        <taxon>Epsilonproteobacteria</taxon>
        <taxon>Campylobacterales</taxon>
        <taxon>Sulfurimonadaceae</taxon>
        <taxon>Sulfurimonas</taxon>
    </lineage>
</organism>
<name>A0A4U2Z4F8_9BACT</name>
<comment type="caution">
    <text evidence="1">The sequence shown here is derived from an EMBL/GenBank/DDBJ whole genome shotgun (WGS) entry which is preliminary data.</text>
</comment>
<dbReference type="AlphaFoldDB" id="A0A4U2Z4F8"/>
<accession>A0A4U2Z4F8</accession>
<gene>
    <name evidence="1" type="ORF">FCU45_08945</name>
</gene>
<protein>
    <submittedName>
        <fullName evidence="1">Uncharacterized protein</fullName>
    </submittedName>
</protein>